<proteinExistence type="predicted"/>
<keyword evidence="2" id="KW-1185">Reference proteome</keyword>
<name>A0ACB1B7P7_MELEN</name>
<sequence>MSNKICFLNSFASKKFFCLKSFNKKLIFLKKQLRQHLSRTLAERINDTSKKTVTNQEIAELSNFFDDLFKGQTMISCRDNFEFKLEKENKQQNFYAMMTICDRYIEQLKWEAELVDQTRLIIVLLMKNQPFFYEIFCARIVASLMLISFDLEKIINKIDLFEKENPQQTNSALSHWISDEQIIFKLFCKVQLALKSSKIKENMEENQQENFWIKQRGPKLLIMFFEESVKMAEDVPLCSPFVLEEMLKNVRGLENFFNLLGSGCRGGGGKIFLSDFCGRTFADTN</sequence>
<organism evidence="1 2">
    <name type="scientific">Meloidogyne enterolobii</name>
    <name type="common">Root-knot nematode worm</name>
    <name type="synonym">Meloidogyne mayaguensis</name>
    <dbReference type="NCBI Taxonomy" id="390850"/>
    <lineage>
        <taxon>Eukaryota</taxon>
        <taxon>Metazoa</taxon>
        <taxon>Ecdysozoa</taxon>
        <taxon>Nematoda</taxon>
        <taxon>Chromadorea</taxon>
        <taxon>Rhabditida</taxon>
        <taxon>Tylenchina</taxon>
        <taxon>Tylenchomorpha</taxon>
        <taxon>Tylenchoidea</taxon>
        <taxon>Meloidogynidae</taxon>
        <taxon>Meloidogyninae</taxon>
        <taxon>Meloidogyne</taxon>
    </lineage>
</organism>
<dbReference type="Proteomes" id="UP001497535">
    <property type="component" value="Unassembled WGS sequence"/>
</dbReference>
<gene>
    <name evidence="1" type="ORF">MENTE1834_LOCUS47133</name>
</gene>
<evidence type="ECO:0000313" key="1">
    <source>
        <dbReference type="EMBL" id="CAK5121905.1"/>
    </source>
</evidence>
<accession>A0ACB1B7P7</accession>
<evidence type="ECO:0000313" key="2">
    <source>
        <dbReference type="Proteomes" id="UP001497535"/>
    </source>
</evidence>
<reference evidence="1" key="1">
    <citation type="submission" date="2023-11" db="EMBL/GenBank/DDBJ databases">
        <authorList>
            <person name="Poullet M."/>
        </authorList>
    </citation>
    <scope>NUCLEOTIDE SEQUENCE</scope>
    <source>
        <strain evidence="1">E1834</strain>
    </source>
</reference>
<protein>
    <submittedName>
        <fullName evidence="1">Uncharacterized protein</fullName>
    </submittedName>
</protein>
<dbReference type="EMBL" id="CAVMJV010000185">
    <property type="protein sequence ID" value="CAK5121905.1"/>
    <property type="molecule type" value="Genomic_DNA"/>
</dbReference>
<comment type="caution">
    <text evidence="1">The sequence shown here is derived from an EMBL/GenBank/DDBJ whole genome shotgun (WGS) entry which is preliminary data.</text>
</comment>